<dbReference type="AlphaFoldDB" id="A0A1I1VXJ9"/>
<dbReference type="EMBL" id="FOMX01000005">
    <property type="protein sequence ID" value="SFD87631.1"/>
    <property type="molecule type" value="Genomic_DNA"/>
</dbReference>
<dbReference type="PROSITE" id="PS51257">
    <property type="entry name" value="PROKAR_LIPOPROTEIN"/>
    <property type="match status" value="1"/>
</dbReference>
<feature type="compositionally biased region" description="Gly residues" evidence="1">
    <location>
        <begin position="27"/>
        <end position="49"/>
    </location>
</feature>
<sequence>MVERMRTVLCVVLVALGCGSKDDGTASGSGGSSTGGATMGGSTSTGGGATDSSGTSGPTTGDTETTGDSGTTGDTGATGDTTGGSTTGGGDRVCEQFCGRMIECGLDAAFGGCPCEVTGPMCATKWEEATQCFEAATCTELQDEAHPCWERFVAAIDQC</sequence>
<name>A0A1I1VXJ9_9BACT</name>
<accession>A0A1I1VXJ9</accession>
<protein>
    <submittedName>
        <fullName evidence="2">Uncharacterized protein</fullName>
    </submittedName>
</protein>
<feature type="compositionally biased region" description="Low complexity" evidence="1">
    <location>
        <begin position="50"/>
        <end position="80"/>
    </location>
</feature>
<organism evidence="2 3">
    <name type="scientific">Nannocystis exedens</name>
    <dbReference type="NCBI Taxonomy" id="54"/>
    <lineage>
        <taxon>Bacteria</taxon>
        <taxon>Pseudomonadati</taxon>
        <taxon>Myxococcota</taxon>
        <taxon>Polyangia</taxon>
        <taxon>Nannocystales</taxon>
        <taxon>Nannocystaceae</taxon>
        <taxon>Nannocystis</taxon>
    </lineage>
</organism>
<evidence type="ECO:0000313" key="3">
    <source>
        <dbReference type="Proteomes" id="UP000199400"/>
    </source>
</evidence>
<dbReference type="Proteomes" id="UP000199400">
    <property type="component" value="Unassembled WGS sequence"/>
</dbReference>
<evidence type="ECO:0000313" key="2">
    <source>
        <dbReference type="EMBL" id="SFD87631.1"/>
    </source>
</evidence>
<reference evidence="3" key="1">
    <citation type="submission" date="2016-10" db="EMBL/GenBank/DDBJ databases">
        <authorList>
            <person name="Varghese N."/>
            <person name="Submissions S."/>
        </authorList>
    </citation>
    <scope>NUCLEOTIDE SEQUENCE [LARGE SCALE GENOMIC DNA]</scope>
    <source>
        <strain evidence="3">ATCC 25963</strain>
    </source>
</reference>
<proteinExistence type="predicted"/>
<evidence type="ECO:0000256" key="1">
    <source>
        <dbReference type="SAM" id="MobiDB-lite"/>
    </source>
</evidence>
<keyword evidence="3" id="KW-1185">Reference proteome</keyword>
<feature type="region of interest" description="Disordered" evidence="1">
    <location>
        <begin position="23"/>
        <end position="87"/>
    </location>
</feature>
<gene>
    <name evidence="2" type="ORF">SAMN02745121_02054</name>
</gene>